<keyword evidence="5 7" id="KW-1133">Transmembrane helix</keyword>
<evidence type="ECO:0000256" key="2">
    <source>
        <dbReference type="ARBA" id="ARBA00022475"/>
    </source>
</evidence>
<dbReference type="OrthoDB" id="9806984at2"/>
<reference evidence="9 10" key="1">
    <citation type="submission" date="2017-03" db="EMBL/GenBank/DDBJ databases">
        <authorList>
            <person name="Afonso C.L."/>
            <person name="Miller P.J."/>
            <person name="Scott M.A."/>
            <person name="Spackman E."/>
            <person name="Goraichik I."/>
            <person name="Dimitrov K.M."/>
            <person name="Suarez D.L."/>
            <person name="Swayne D.E."/>
        </authorList>
    </citation>
    <scope>NUCLEOTIDE SEQUENCE [LARGE SCALE GENOMIC DNA]</scope>
    <source>
        <strain evidence="9 10">CECT 7751</strain>
    </source>
</reference>
<gene>
    <name evidence="9" type="primary">pqiB</name>
    <name evidence="9" type="ORF">PSM7751_03127</name>
</gene>
<evidence type="ECO:0000256" key="4">
    <source>
        <dbReference type="ARBA" id="ARBA00022692"/>
    </source>
</evidence>
<evidence type="ECO:0000256" key="7">
    <source>
        <dbReference type="SAM" id="Phobius"/>
    </source>
</evidence>
<dbReference type="InterPro" id="IPR051800">
    <property type="entry name" value="PqiA-PqiB_transport"/>
</dbReference>
<dbReference type="PANTHER" id="PTHR30462:SF2">
    <property type="entry name" value="INTERMEMBRANE TRANSPORT PROTEIN PQIB"/>
    <property type="match status" value="1"/>
</dbReference>
<dbReference type="EMBL" id="FWFN01000006">
    <property type="protein sequence ID" value="SLN61866.1"/>
    <property type="molecule type" value="Genomic_DNA"/>
</dbReference>
<proteinExistence type="predicted"/>
<keyword evidence="6 7" id="KW-0472">Membrane</keyword>
<evidence type="ECO:0000256" key="3">
    <source>
        <dbReference type="ARBA" id="ARBA00022519"/>
    </source>
</evidence>
<evidence type="ECO:0000313" key="9">
    <source>
        <dbReference type="EMBL" id="SLN61866.1"/>
    </source>
</evidence>
<evidence type="ECO:0000256" key="6">
    <source>
        <dbReference type="ARBA" id="ARBA00023136"/>
    </source>
</evidence>
<feature type="domain" description="Mce/MlaD" evidence="8">
    <location>
        <begin position="46"/>
        <end position="133"/>
    </location>
</feature>
<keyword evidence="2" id="KW-1003">Cell membrane</keyword>
<sequence length="694" mass="73067">MSETPDVHVTSTRRSVIQRLSVIWLLPVIALAIALGVAWQSYAERGPLIEVTFGNAEGVAAGETELRYRDVAVGVVEKVGFNKGLSRVQVFIRVDRDVAEYVDDDAAFWIVRPQVTARGVTGLGTVLSGVYIEGLWDSEAQGSQESFEGLDRAPLNREGREGLRIRLRASADGDLTSDVPIEFRGIEVGHLGQAQVSEDGSTVEADAIIFAPHDRLISSATRFWDTSGFNFSLGPNGASLDFSSVASLLAGGVTFNTVVSGGEPVDEGTLFTVYPSEGAARASAFGEQDGERMVFNAIFEENVAGLSVDAPVTYGGLRIGRVDAVSGIVDPDRFGDNRVRLAVTLQIRPQRLGLEASGVAIDPLQFFEDRVREDGLRARLATASILTGGLKVELAEIEDAAPAEVVVDEDGSITFPTTEGAISDVSATAEGVMERINNLKIEELIDSAIHTLDNIGNLAGNEELNAVPGDVRDLLGNARNLVGSDAVQALPEQIGGIADQVEELVAALNAQAAAEKLAEALDGVSSAADSVSGAVAGVPDVVARIDAIAANAEQVPLDELAATLDQLMQSADAVLATEGARDLPAHLNEALDELRATLAELREGGVVANLNETLASARDAAGSIEVAADDLPRLIEQARGVLSRAATVLSGYDADAGVGRDLRGTLRELDRAAQAISALARELERNPNSILFGR</sequence>
<dbReference type="InterPro" id="IPR003399">
    <property type="entry name" value="Mce/MlaD"/>
</dbReference>
<dbReference type="Pfam" id="PF02470">
    <property type="entry name" value="MlaD"/>
    <property type="match status" value="2"/>
</dbReference>
<protein>
    <submittedName>
        <fullName evidence="9">Paraquat-inducible protein B</fullName>
    </submittedName>
</protein>
<feature type="transmembrane region" description="Helical" evidence="7">
    <location>
        <begin position="20"/>
        <end position="39"/>
    </location>
</feature>
<keyword evidence="3" id="KW-0997">Cell inner membrane</keyword>
<keyword evidence="10" id="KW-1185">Reference proteome</keyword>
<keyword evidence="4 7" id="KW-0812">Transmembrane</keyword>
<dbReference type="Proteomes" id="UP000193963">
    <property type="component" value="Unassembled WGS sequence"/>
</dbReference>
<comment type="subcellular location">
    <subcellularLocation>
        <location evidence="1">Cell inner membrane</location>
    </subcellularLocation>
</comment>
<dbReference type="AlphaFoldDB" id="A0A1X6ZUD1"/>
<dbReference type="PANTHER" id="PTHR30462">
    <property type="entry name" value="INTERMEMBRANE TRANSPORT PROTEIN PQIB-RELATED"/>
    <property type="match status" value="1"/>
</dbReference>
<name>A0A1X6ZUD1_9RHOB</name>
<dbReference type="GO" id="GO:0005886">
    <property type="term" value="C:plasma membrane"/>
    <property type="evidence" value="ECO:0007669"/>
    <property type="project" value="UniProtKB-SubCell"/>
</dbReference>
<organism evidence="9 10">
    <name type="scientific">Pseudooceanicola marinus</name>
    <dbReference type="NCBI Taxonomy" id="396013"/>
    <lineage>
        <taxon>Bacteria</taxon>
        <taxon>Pseudomonadati</taxon>
        <taxon>Pseudomonadota</taxon>
        <taxon>Alphaproteobacteria</taxon>
        <taxon>Rhodobacterales</taxon>
        <taxon>Paracoccaceae</taxon>
        <taxon>Pseudooceanicola</taxon>
    </lineage>
</organism>
<evidence type="ECO:0000313" key="10">
    <source>
        <dbReference type="Proteomes" id="UP000193963"/>
    </source>
</evidence>
<evidence type="ECO:0000259" key="8">
    <source>
        <dbReference type="Pfam" id="PF02470"/>
    </source>
</evidence>
<evidence type="ECO:0000256" key="5">
    <source>
        <dbReference type="ARBA" id="ARBA00022989"/>
    </source>
</evidence>
<evidence type="ECO:0000256" key="1">
    <source>
        <dbReference type="ARBA" id="ARBA00004533"/>
    </source>
</evidence>
<feature type="domain" description="Mce/MlaD" evidence="8">
    <location>
        <begin position="302"/>
        <end position="394"/>
    </location>
</feature>
<accession>A0A1X6ZUD1</accession>